<dbReference type="Proteomes" id="UP001497480">
    <property type="component" value="Unassembled WGS sequence"/>
</dbReference>
<protein>
    <submittedName>
        <fullName evidence="1">Uncharacterized protein</fullName>
    </submittedName>
</protein>
<sequence length="105" mass="12286">MKQALLDGIDQRQSTLFPDYRHLNPTSRNRIRQVRDKPEIQIIRIRHRPLDPGMDLLAKKSRLFLSLGVVALAAQKEKDIDLLDTHYESPAKVFRLLQCSNQIRR</sequence>
<evidence type="ECO:0000313" key="1">
    <source>
        <dbReference type="EMBL" id="CAL0329967.1"/>
    </source>
</evidence>
<keyword evidence="2" id="KW-1185">Reference proteome</keyword>
<dbReference type="EMBL" id="CAXHTB010000022">
    <property type="protein sequence ID" value="CAL0329967.1"/>
    <property type="molecule type" value="Genomic_DNA"/>
</dbReference>
<proteinExistence type="predicted"/>
<accession>A0AAV1Y7Z1</accession>
<dbReference type="AlphaFoldDB" id="A0AAV1Y7Z1"/>
<gene>
    <name evidence="1" type="ORF">LLUT_LOCUS31027</name>
</gene>
<name>A0AAV1Y7Z1_LUPLU</name>
<organism evidence="1 2">
    <name type="scientific">Lupinus luteus</name>
    <name type="common">European yellow lupine</name>
    <dbReference type="NCBI Taxonomy" id="3873"/>
    <lineage>
        <taxon>Eukaryota</taxon>
        <taxon>Viridiplantae</taxon>
        <taxon>Streptophyta</taxon>
        <taxon>Embryophyta</taxon>
        <taxon>Tracheophyta</taxon>
        <taxon>Spermatophyta</taxon>
        <taxon>Magnoliopsida</taxon>
        <taxon>eudicotyledons</taxon>
        <taxon>Gunneridae</taxon>
        <taxon>Pentapetalae</taxon>
        <taxon>rosids</taxon>
        <taxon>fabids</taxon>
        <taxon>Fabales</taxon>
        <taxon>Fabaceae</taxon>
        <taxon>Papilionoideae</taxon>
        <taxon>50 kb inversion clade</taxon>
        <taxon>genistoids sensu lato</taxon>
        <taxon>core genistoids</taxon>
        <taxon>Genisteae</taxon>
        <taxon>Lupinus</taxon>
    </lineage>
</organism>
<comment type="caution">
    <text evidence="1">The sequence shown here is derived from an EMBL/GenBank/DDBJ whole genome shotgun (WGS) entry which is preliminary data.</text>
</comment>
<evidence type="ECO:0000313" key="2">
    <source>
        <dbReference type="Proteomes" id="UP001497480"/>
    </source>
</evidence>
<reference evidence="1 2" key="1">
    <citation type="submission" date="2024-03" db="EMBL/GenBank/DDBJ databases">
        <authorList>
            <person name="Martinez-Hernandez J."/>
        </authorList>
    </citation>
    <scope>NUCLEOTIDE SEQUENCE [LARGE SCALE GENOMIC DNA]</scope>
</reference>